<feature type="transmembrane region" description="Helical" evidence="7">
    <location>
        <begin position="268"/>
        <end position="290"/>
    </location>
</feature>
<evidence type="ECO:0000256" key="6">
    <source>
        <dbReference type="ARBA" id="ARBA00023136"/>
    </source>
</evidence>
<feature type="transmembrane region" description="Helical" evidence="7">
    <location>
        <begin position="7"/>
        <end position="28"/>
    </location>
</feature>
<dbReference type="InterPro" id="IPR036259">
    <property type="entry name" value="MFS_trans_sf"/>
</dbReference>
<comment type="caution">
    <text evidence="8">The sequence shown here is derived from an EMBL/GenBank/DDBJ whole genome shotgun (WGS) entry which is preliminary data.</text>
</comment>
<feature type="transmembrane region" description="Helical" evidence="7">
    <location>
        <begin position="218"/>
        <end position="243"/>
    </location>
</feature>
<dbReference type="EMBL" id="NJEU01000615">
    <property type="protein sequence ID" value="PHH72081.1"/>
    <property type="molecule type" value="Genomic_DNA"/>
</dbReference>
<feature type="transmembrane region" description="Helical" evidence="7">
    <location>
        <begin position="40"/>
        <end position="63"/>
    </location>
</feature>
<feature type="transmembrane region" description="Helical" evidence="7">
    <location>
        <begin position="302"/>
        <end position="326"/>
    </location>
</feature>
<sequence length="328" mass="35851">MRTLERVMHAAIASSVWHVSIFYMAHLQATIAKSLGSIELMPWLSIGFFVGALIAIMPLCHVYARRSVKFIFLGSIVSGLGATTLCSTANSMLTAILACVWAGSSASGSLLGAFYTNVLVAPRHNNISRLSHLQVAWGFGIIIGPLMAAAVRPEAWRTALYIHIILGIPIFISLACLVPSSRPMPLDRQDVLPFDFLGLILSAACVVLFTLATNWASVAYSFASWQVIVLYWLSGVCLIAFFYQQANCIGIRLHARLLPELPWATKQFYVLWALVALSAIVAYVPLFYLAVYLQLVRGQSQFYSSLVSLAFNLSQGLGGTLLLCLLPF</sequence>
<keyword evidence="6 7" id="KW-0472">Membrane</keyword>
<evidence type="ECO:0000313" key="8">
    <source>
        <dbReference type="EMBL" id="PHH72081.1"/>
    </source>
</evidence>
<dbReference type="GO" id="GO:0005886">
    <property type="term" value="C:plasma membrane"/>
    <property type="evidence" value="ECO:0007669"/>
    <property type="project" value="TreeGrafter"/>
</dbReference>
<comment type="similarity">
    <text evidence="2">Belongs to the major facilitator superfamily. TCR/Tet family.</text>
</comment>
<dbReference type="Gene3D" id="1.20.1250.20">
    <property type="entry name" value="MFS general substrate transporter like domains"/>
    <property type="match status" value="1"/>
</dbReference>
<gene>
    <name evidence="8" type="ORF">CDD82_6181</name>
</gene>
<dbReference type="AlphaFoldDB" id="A0A2C5YYT7"/>
<organism evidence="8 9">
    <name type="scientific">Ophiocordyceps australis</name>
    <dbReference type="NCBI Taxonomy" id="1399860"/>
    <lineage>
        <taxon>Eukaryota</taxon>
        <taxon>Fungi</taxon>
        <taxon>Dikarya</taxon>
        <taxon>Ascomycota</taxon>
        <taxon>Pezizomycotina</taxon>
        <taxon>Sordariomycetes</taxon>
        <taxon>Hypocreomycetidae</taxon>
        <taxon>Hypocreales</taxon>
        <taxon>Ophiocordycipitaceae</taxon>
        <taxon>Ophiocordyceps</taxon>
    </lineage>
</organism>
<feature type="transmembrane region" description="Helical" evidence="7">
    <location>
        <begin position="158"/>
        <end position="179"/>
    </location>
</feature>
<proteinExistence type="inferred from homology"/>
<dbReference type="PANTHER" id="PTHR23501:SF12">
    <property type="entry name" value="MAJOR FACILITATOR SUPERFAMILY (MFS) PROFILE DOMAIN-CONTAINING PROTEIN-RELATED"/>
    <property type="match status" value="1"/>
</dbReference>
<protein>
    <recommendedName>
        <fullName evidence="10">Major facilitator superfamily (MFS) profile domain-containing protein</fullName>
    </recommendedName>
</protein>
<evidence type="ECO:0000256" key="7">
    <source>
        <dbReference type="SAM" id="Phobius"/>
    </source>
</evidence>
<dbReference type="Proteomes" id="UP000224854">
    <property type="component" value="Unassembled WGS sequence"/>
</dbReference>
<evidence type="ECO:0000256" key="2">
    <source>
        <dbReference type="ARBA" id="ARBA00007520"/>
    </source>
</evidence>
<comment type="subcellular location">
    <subcellularLocation>
        <location evidence="1">Membrane</location>
        <topology evidence="1">Multi-pass membrane protein</topology>
    </subcellularLocation>
</comment>
<feature type="transmembrane region" description="Helical" evidence="7">
    <location>
        <begin position="95"/>
        <end position="121"/>
    </location>
</feature>
<evidence type="ECO:0000256" key="4">
    <source>
        <dbReference type="ARBA" id="ARBA00022692"/>
    </source>
</evidence>
<dbReference type="OrthoDB" id="4914550at2759"/>
<evidence type="ECO:0000256" key="3">
    <source>
        <dbReference type="ARBA" id="ARBA00022448"/>
    </source>
</evidence>
<evidence type="ECO:0000256" key="5">
    <source>
        <dbReference type="ARBA" id="ARBA00022989"/>
    </source>
</evidence>
<feature type="transmembrane region" description="Helical" evidence="7">
    <location>
        <begin position="191"/>
        <end position="212"/>
    </location>
</feature>
<dbReference type="SUPFAM" id="SSF103473">
    <property type="entry name" value="MFS general substrate transporter"/>
    <property type="match status" value="1"/>
</dbReference>
<keyword evidence="3" id="KW-0813">Transport</keyword>
<name>A0A2C5YYT7_9HYPO</name>
<keyword evidence="4 7" id="KW-0812">Transmembrane</keyword>
<evidence type="ECO:0000313" key="9">
    <source>
        <dbReference type="Proteomes" id="UP000224854"/>
    </source>
</evidence>
<dbReference type="PANTHER" id="PTHR23501">
    <property type="entry name" value="MAJOR FACILITATOR SUPERFAMILY"/>
    <property type="match status" value="1"/>
</dbReference>
<evidence type="ECO:0000256" key="1">
    <source>
        <dbReference type="ARBA" id="ARBA00004141"/>
    </source>
</evidence>
<feature type="transmembrane region" description="Helical" evidence="7">
    <location>
        <begin position="133"/>
        <end position="152"/>
    </location>
</feature>
<reference evidence="8 9" key="1">
    <citation type="submission" date="2017-06" db="EMBL/GenBank/DDBJ databases">
        <title>Ant-infecting Ophiocordyceps genomes reveal a high diversity of potential behavioral manipulation genes and a possible major role for enterotoxins.</title>
        <authorList>
            <person name="De Bekker C."/>
            <person name="Evans H.C."/>
            <person name="Brachmann A."/>
            <person name="Hughes D.P."/>
        </authorList>
    </citation>
    <scope>NUCLEOTIDE SEQUENCE [LARGE SCALE GENOMIC DNA]</scope>
    <source>
        <strain evidence="8 9">1348a</strain>
    </source>
</reference>
<keyword evidence="5 7" id="KW-1133">Transmembrane helix</keyword>
<dbReference type="GO" id="GO:0022857">
    <property type="term" value="F:transmembrane transporter activity"/>
    <property type="evidence" value="ECO:0007669"/>
    <property type="project" value="TreeGrafter"/>
</dbReference>
<evidence type="ECO:0008006" key="10">
    <source>
        <dbReference type="Google" id="ProtNLM"/>
    </source>
</evidence>
<keyword evidence="9" id="KW-1185">Reference proteome</keyword>
<accession>A0A2C5YYT7</accession>